<evidence type="ECO:0000313" key="1">
    <source>
        <dbReference type="EMBL" id="THG49533.1"/>
    </source>
</evidence>
<sequence>MEQKQVSFVDAVKRALTVNYFNFEGRASRSEYWWFSLFTFLCSAILMAIFGDGTFGSILRGLVSLALFIPSLGLSVRRMHDINRSGWWILIALVPIVGWIIYIVWACKQSDVNPNQYGPVPNCE</sequence>
<accession>A0AC61S4T6</accession>
<proteinExistence type="predicted"/>
<protein>
    <submittedName>
        <fullName evidence="1">DUF805 domain-containing protein</fullName>
    </submittedName>
</protein>
<name>A0AC61S4T6_9BACT</name>
<dbReference type="EMBL" id="SSTG01000078">
    <property type="protein sequence ID" value="THG49533.1"/>
    <property type="molecule type" value="Genomic_DNA"/>
</dbReference>
<keyword evidence="2" id="KW-1185">Reference proteome</keyword>
<gene>
    <name evidence="1" type="ORF">E5990_06940</name>
</gene>
<dbReference type="Proteomes" id="UP000305401">
    <property type="component" value="Unassembled WGS sequence"/>
</dbReference>
<reference evidence="1" key="1">
    <citation type="submission" date="2019-04" db="EMBL/GenBank/DDBJ databases">
        <title>Microbes associate with the intestines of laboratory mice.</title>
        <authorList>
            <person name="Navarre W."/>
            <person name="Wong E."/>
            <person name="Huang K.C."/>
            <person name="Tropini C."/>
            <person name="Ng K."/>
            <person name="Yu B."/>
        </authorList>
    </citation>
    <scope>NUCLEOTIDE SEQUENCE</scope>
    <source>
        <strain evidence="1">NM86_A22</strain>
    </source>
</reference>
<organism evidence="1 2">
    <name type="scientific">Muribaculum caecicola</name>
    <dbReference type="NCBI Taxonomy" id="3038144"/>
    <lineage>
        <taxon>Bacteria</taxon>
        <taxon>Pseudomonadati</taxon>
        <taxon>Bacteroidota</taxon>
        <taxon>Bacteroidia</taxon>
        <taxon>Bacteroidales</taxon>
        <taxon>Muribaculaceae</taxon>
        <taxon>Muribaculum</taxon>
    </lineage>
</organism>
<evidence type="ECO:0000313" key="2">
    <source>
        <dbReference type="Proteomes" id="UP000305401"/>
    </source>
</evidence>
<comment type="caution">
    <text evidence="1">The sequence shown here is derived from an EMBL/GenBank/DDBJ whole genome shotgun (WGS) entry which is preliminary data.</text>
</comment>